<sequence length="337" mass="35017">MNAVPTRRLLPVLAVALAWAGLFAATPPARAQSPVAIGAPLTGEVVLNRDIEVRIGPSEDARIVMTLKQGKALNALGTPRGTYWTEVAIGGQPIGYVPADSLDPALMVTGRPAIGGEGPRAHKPAGPAKPDSAKPDSAKPDSANPGSGKPPANASLPHRSAAVVPRAAWDKAAQTPAEGYVVAAGPISATEILSNRKRRPFTLRQGDVVALIGAANGEATLALPAGTRALAPVQGLVGVVAPYPLPGMPPVEPGMLYGIKLGEYVSYSEGLRAWKEFTAGPGSAYRDLPPMVWPVFRKGRLLYEVGVAPFTRLQVDTACGTLAQRGLDCTVIELDTF</sequence>
<evidence type="ECO:0000313" key="4">
    <source>
        <dbReference type="EMBL" id="QKS53078.1"/>
    </source>
</evidence>
<accession>A0A6N1AP94</accession>
<dbReference type="OrthoDB" id="7298446at2"/>
<evidence type="ECO:0000256" key="2">
    <source>
        <dbReference type="SAM" id="SignalP"/>
    </source>
</evidence>
<dbReference type="Gene3D" id="2.30.30.40">
    <property type="entry name" value="SH3 Domains"/>
    <property type="match status" value="1"/>
</dbReference>
<gene>
    <name evidence="4" type="ORF">HUE56_22330</name>
</gene>
<organism evidence="4 5">
    <name type="scientific">Azospirillum oryzae</name>
    <dbReference type="NCBI Taxonomy" id="286727"/>
    <lineage>
        <taxon>Bacteria</taxon>
        <taxon>Pseudomonadati</taxon>
        <taxon>Pseudomonadota</taxon>
        <taxon>Alphaproteobacteria</taxon>
        <taxon>Rhodospirillales</taxon>
        <taxon>Azospirillaceae</taxon>
        <taxon>Azospirillum</taxon>
    </lineage>
</organism>
<name>A0A6N1AP94_9PROT</name>
<dbReference type="KEGG" id="aoz:HUE56_22330"/>
<dbReference type="RefSeq" id="WP_149196851.1">
    <property type="nucleotide sequence ID" value="NZ_BSOV01000020.1"/>
</dbReference>
<dbReference type="Proteomes" id="UP000509702">
    <property type="component" value="Chromosome"/>
</dbReference>
<keyword evidence="2" id="KW-0732">Signal</keyword>
<dbReference type="AlphaFoldDB" id="A0A6N1AP94"/>
<feature type="domain" description="SH3b" evidence="3">
    <location>
        <begin position="53"/>
        <end position="102"/>
    </location>
</feature>
<evidence type="ECO:0000259" key="3">
    <source>
        <dbReference type="Pfam" id="PF08239"/>
    </source>
</evidence>
<evidence type="ECO:0000256" key="1">
    <source>
        <dbReference type="SAM" id="MobiDB-lite"/>
    </source>
</evidence>
<dbReference type="InterPro" id="IPR003646">
    <property type="entry name" value="SH3-like_bac-type"/>
</dbReference>
<protein>
    <submittedName>
        <fullName evidence="4">SH3 domain-containing protein</fullName>
    </submittedName>
</protein>
<feature type="signal peptide" evidence="2">
    <location>
        <begin position="1"/>
        <end position="24"/>
    </location>
</feature>
<keyword evidence="5" id="KW-1185">Reference proteome</keyword>
<feature type="chain" id="PRO_5029010560" evidence="2">
    <location>
        <begin position="25"/>
        <end position="337"/>
    </location>
</feature>
<dbReference type="EMBL" id="CP054619">
    <property type="protein sequence ID" value="QKS53078.1"/>
    <property type="molecule type" value="Genomic_DNA"/>
</dbReference>
<proteinExistence type="predicted"/>
<dbReference type="Pfam" id="PF08239">
    <property type="entry name" value="SH3_3"/>
    <property type="match status" value="1"/>
</dbReference>
<reference evidence="4 5" key="1">
    <citation type="submission" date="2020-06" db="EMBL/GenBank/DDBJ databases">
        <title>Complete genome of Azosprillum oryzae KACC14407.</title>
        <authorList>
            <person name="Kim M."/>
            <person name="Park Y.-J."/>
            <person name="Shin J.-H."/>
        </authorList>
    </citation>
    <scope>NUCLEOTIDE SEQUENCE [LARGE SCALE GENOMIC DNA]</scope>
    <source>
        <strain evidence="4 5">KACC 14407</strain>
    </source>
</reference>
<feature type="region of interest" description="Disordered" evidence="1">
    <location>
        <begin position="108"/>
        <end position="161"/>
    </location>
</feature>
<evidence type="ECO:0000313" key="5">
    <source>
        <dbReference type="Proteomes" id="UP000509702"/>
    </source>
</evidence>